<evidence type="ECO:0000256" key="1">
    <source>
        <dbReference type="ARBA" id="ARBA00005417"/>
    </source>
</evidence>
<keyword evidence="2" id="KW-0813">Transport</keyword>
<evidence type="ECO:0000256" key="3">
    <source>
        <dbReference type="ARBA" id="ARBA00022458"/>
    </source>
</evidence>
<dbReference type="InterPro" id="IPR003439">
    <property type="entry name" value="ABC_transporter-like_ATP-bd"/>
</dbReference>
<dbReference type="InterPro" id="IPR003593">
    <property type="entry name" value="AAA+_ATPase"/>
</dbReference>
<keyword evidence="3" id="KW-0536">Nodulation</keyword>
<dbReference type="Pfam" id="PF00005">
    <property type="entry name" value="ABC_tran"/>
    <property type="match status" value="1"/>
</dbReference>
<keyword evidence="8" id="KW-1185">Reference proteome</keyword>
<organism evidence="7 8">
    <name type="scientific">Paracoccus aurantius</name>
    <dbReference type="NCBI Taxonomy" id="3073814"/>
    <lineage>
        <taxon>Bacteria</taxon>
        <taxon>Pseudomonadati</taxon>
        <taxon>Pseudomonadota</taxon>
        <taxon>Alphaproteobacteria</taxon>
        <taxon>Rhodobacterales</taxon>
        <taxon>Paracoccaceae</taxon>
        <taxon>Paracoccus</taxon>
    </lineage>
</organism>
<gene>
    <name evidence="7" type="ORF">RGQ15_14450</name>
</gene>
<evidence type="ECO:0000259" key="6">
    <source>
        <dbReference type="PROSITE" id="PS50893"/>
    </source>
</evidence>
<dbReference type="RefSeq" id="WP_311161163.1">
    <property type="nucleotide sequence ID" value="NZ_JAVQLW010000002.1"/>
</dbReference>
<comment type="caution">
    <text evidence="7">The sequence shown here is derived from an EMBL/GenBank/DDBJ whole genome shotgun (WGS) entry which is preliminary data.</text>
</comment>
<dbReference type="PANTHER" id="PTHR42711:SF5">
    <property type="entry name" value="ABC TRANSPORTER ATP-BINDING PROTEIN NATA"/>
    <property type="match status" value="1"/>
</dbReference>
<dbReference type="PROSITE" id="PS50893">
    <property type="entry name" value="ABC_TRANSPORTER_2"/>
    <property type="match status" value="1"/>
</dbReference>
<reference evidence="8" key="1">
    <citation type="submission" date="2023-07" db="EMBL/GenBank/DDBJ databases">
        <title>Paracoccus sp. MBLB3053 whole genome sequence.</title>
        <authorList>
            <person name="Hwang C.Y."/>
            <person name="Cho E.-S."/>
            <person name="Seo M.-J."/>
        </authorList>
    </citation>
    <scope>NUCLEOTIDE SEQUENCE [LARGE SCALE GENOMIC DNA]</scope>
    <source>
        <strain evidence="8">MBLB3053</strain>
    </source>
</reference>
<dbReference type="Proteomes" id="UP001269144">
    <property type="component" value="Unassembled WGS sequence"/>
</dbReference>
<comment type="similarity">
    <text evidence="1">Belongs to the ABC transporter superfamily.</text>
</comment>
<dbReference type="CDD" id="cd03230">
    <property type="entry name" value="ABC_DR_subfamily_A"/>
    <property type="match status" value="1"/>
</dbReference>
<dbReference type="PANTHER" id="PTHR42711">
    <property type="entry name" value="ABC TRANSPORTER ATP-BINDING PROTEIN"/>
    <property type="match status" value="1"/>
</dbReference>
<feature type="domain" description="ABC transporter" evidence="6">
    <location>
        <begin position="8"/>
        <end position="235"/>
    </location>
</feature>
<proteinExistence type="inferred from homology"/>
<accession>A0ABU2HUP0</accession>
<dbReference type="InterPro" id="IPR050763">
    <property type="entry name" value="ABC_transporter_ATP-binding"/>
</dbReference>
<dbReference type="InterPro" id="IPR027417">
    <property type="entry name" value="P-loop_NTPase"/>
</dbReference>
<dbReference type="SMART" id="SM00382">
    <property type="entry name" value="AAA"/>
    <property type="match status" value="1"/>
</dbReference>
<protein>
    <submittedName>
        <fullName evidence="7">ABC transporter ATP-binding protein</fullName>
    </submittedName>
</protein>
<evidence type="ECO:0000256" key="2">
    <source>
        <dbReference type="ARBA" id="ARBA00022448"/>
    </source>
</evidence>
<dbReference type="EMBL" id="JAVQLW010000002">
    <property type="protein sequence ID" value="MDS9468763.1"/>
    <property type="molecule type" value="Genomic_DNA"/>
</dbReference>
<name>A0ABU2HUP0_9RHOB</name>
<evidence type="ECO:0000256" key="5">
    <source>
        <dbReference type="ARBA" id="ARBA00022840"/>
    </source>
</evidence>
<sequence>MIGSPAALDVRGLSARYGTRVVLRDVDLCIEPGEIFGLLGPNGAGKTSLVRAICGRLAPTHGTIAVAGRRDVRRAPRSIGLAPQEIALYPALTIRENLEVFGRLSGLTKKETNLAIEEACESADLVDRLGQRVEHLSGGFKRRVNIVAAILHRPALLILDEPTVGVDVDARIALDRIIQTLARRGMGVLLITHDLHQAEVLCARVGFLLNGRLAPQGPPRTLLEATFAGQDEIIVELAQMLSVDQTTNLQQMGFVATNSGQSWHLIGNRSLDHLAGDLKRAGIAPREMRFRKPGLDSLFLRLLLQHCGTAQKGAA</sequence>
<evidence type="ECO:0000313" key="7">
    <source>
        <dbReference type="EMBL" id="MDS9468763.1"/>
    </source>
</evidence>
<dbReference type="Gene3D" id="3.40.50.300">
    <property type="entry name" value="P-loop containing nucleotide triphosphate hydrolases"/>
    <property type="match status" value="1"/>
</dbReference>
<evidence type="ECO:0000256" key="4">
    <source>
        <dbReference type="ARBA" id="ARBA00022741"/>
    </source>
</evidence>
<dbReference type="SUPFAM" id="SSF52540">
    <property type="entry name" value="P-loop containing nucleoside triphosphate hydrolases"/>
    <property type="match status" value="1"/>
</dbReference>
<keyword evidence="4" id="KW-0547">Nucleotide-binding</keyword>
<keyword evidence="5 7" id="KW-0067">ATP-binding</keyword>
<evidence type="ECO:0000313" key="8">
    <source>
        <dbReference type="Proteomes" id="UP001269144"/>
    </source>
</evidence>
<dbReference type="GO" id="GO:0005524">
    <property type="term" value="F:ATP binding"/>
    <property type="evidence" value="ECO:0007669"/>
    <property type="project" value="UniProtKB-KW"/>
</dbReference>